<evidence type="ECO:0000256" key="1">
    <source>
        <dbReference type="SAM" id="MobiDB-lite"/>
    </source>
</evidence>
<reference evidence="2" key="1">
    <citation type="submission" date="2023-03" db="EMBL/GenBank/DDBJ databases">
        <title>Massive genome expansion in bonnet fungi (Mycena s.s.) driven by repeated elements and novel gene families across ecological guilds.</title>
        <authorList>
            <consortium name="Lawrence Berkeley National Laboratory"/>
            <person name="Harder C.B."/>
            <person name="Miyauchi S."/>
            <person name="Viragh M."/>
            <person name="Kuo A."/>
            <person name="Thoen E."/>
            <person name="Andreopoulos B."/>
            <person name="Lu D."/>
            <person name="Skrede I."/>
            <person name="Drula E."/>
            <person name="Henrissat B."/>
            <person name="Morin E."/>
            <person name="Kohler A."/>
            <person name="Barry K."/>
            <person name="LaButti K."/>
            <person name="Morin E."/>
            <person name="Salamov A."/>
            <person name="Lipzen A."/>
            <person name="Mereny Z."/>
            <person name="Hegedus B."/>
            <person name="Baldrian P."/>
            <person name="Stursova M."/>
            <person name="Weitz H."/>
            <person name="Taylor A."/>
            <person name="Grigoriev I.V."/>
            <person name="Nagy L.G."/>
            <person name="Martin F."/>
            <person name="Kauserud H."/>
        </authorList>
    </citation>
    <scope>NUCLEOTIDE SEQUENCE</scope>
    <source>
        <strain evidence="2">9144</strain>
    </source>
</reference>
<dbReference type="AlphaFoldDB" id="A0AAD6VEV7"/>
<feature type="region of interest" description="Disordered" evidence="1">
    <location>
        <begin position="202"/>
        <end position="229"/>
    </location>
</feature>
<sequence length="481" mass="54329">MSDDETDLNMILGTVRDAPDACHKFMRPLSSSNPPSTKKRKPSSASKEDVPARSSKRKRLTAKDDEDTIDINDNDDDLDERPPPQITVYPKIVVPAPPPKRVGARQPPPTLHPFAPFSFTEEHTYSDFLSFLCEKLGCAREQLLPRHEAEMKFKPQKPKTAESDVVGGESGFKIMAANIFKKKPEYHTIDVLLPPPSAVRTAAPDWSTDDTKPNFDPSAYETPTPNLTSNSIAAQRASINEQSRSEQQALLDHYPIGNVPHLDNKKRYWKQVSTGHYFELNTLRIGVWANAMASGREGVDLQNPPASIHFDANARVKIIHGRNIEDVSNSAQTVPSPSSPRNNDWMAQQMQMQMQQMQQMQMMQMQLCGFPYPFRDNVHSPDLPRPFQAVNHARHLRSTHPSPVKRHSVTVSQFCAYYDIDDTDRDRLIDLGFRPGRPIPSELDNGLIELGFVRFVWVHIVDCNRRFRNDLAAGVFDEAMA</sequence>
<dbReference type="EMBL" id="JARJCW010000035">
    <property type="protein sequence ID" value="KAJ7207887.1"/>
    <property type="molecule type" value="Genomic_DNA"/>
</dbReference>
<evidence type="ECO:0000313" key="2">
    <source>
        <dbReference type="EMBL" id="KAJ7207887.1"/>
    </source>
</evidence>
<evidence type="ECO:0000313" key="3">
    <source>
        <dbReference type="Proteomes" id="UP001219525"/>
    </source>
</evidence>
<feature type="region of interest" description="Disordered" evidence="1">
    <location>
        <begin position="16"/>
        <end position="105"/>
    </location>
</feature>
<gene>
    <name evidence="2" type="ORF">GGX14DRAFT_567194</name>
</gene>
<feature type="compositionally biased region" description="Pro residues" evidence="1">
    <location>
        <begin position="95"/>
        <end position="105"/>
    </location>
</feature>
<dbReference type="Proteomes" id="UP001219525">
    <property type="component" value="Unassembled WGS sequence"/>
</dbReference>
<feature type="compositionally biased region" description="Acidic residues" evidence="1">
    <location>
        <begin position="64"/>
        <end position="79"/>
    </location>
</feature>
<accession>A0AAD6VEV7</accession>
<name>A0AAD6VEV7_9AGAR</name>
<proteinExistence type="predicted"/>
<comment type="caution">
    <text evidence="2">The sequence shown here is derived from an EMBL/GenBank/DDBJ whole genome shotgun (WGS) entry which is preliminary data.</text>
</comment>
<organism evidence="2 3">
    <name type="scientific">Mycena pura</name>
    <dbReference type="NCBI Taxonomy" id="153505"/>
    <lineage>
        <taxon>Eukaryota</taxon>
        <taxon>Fungi</taxon>
        <taxon>Dikarya</taxon>
        <taxon>Basidiomycota</taxon>
        <taxon>Agaricomycotina</taxon>
        <taxon>Agaricomycetes</taxon>
        <taxon>Agaricomycetidae</taxon>
        <taxon>Agaricales</taxon>
        <taxon>Marasmiineae</taxon>
        <taxon>Mycenaceae</taxon>
        <taxon>Mycena</taxon>
    </lineage>
</organism>
<keyword evidence="3" id="KW-1185">Reference proteome</keyword>
<protein>
    <submittedName>
        <fullName evidence="2">Uncharacterized protein</fullName>
    </submittedName>
</protein>